<dbReference type="OrthoDB" id="10255964at2759"/>
<evidence type="ECO:0000259" key="3">
    <source>
        <dbReference type="PROSITE" id="PS51741"/>
    </source>
</evidence>
<sequence length="105" mass="12637">TMKKCWDQIRAETETTGRLHMQLSLRLQDEVLKSVRDFRNQQKEVRKKTEDTVKRSAVHKKNCYDKNNRLRSYYEGKCRESDKAQDQLRKLETNPLTKPKDHMQV</sequence>
<evidence type="ECO:0000256" key="2">
    <source>
        <dbReference type="SAM" id="MobiDB-lite"/>
    </source>
</evidence>
<dbReference type="InParanoid" id="A0A1X7SMJ3"/>
<dbReference type="STRING" id="400682.A0A1X7SMJ3"/>
<name>A0A1X7SMJ3_AMPQE</name>
<dbReference type="PANTHER" id="PTHR23065">
    <property type="entry name" value="PROLINE-SERINE-THREONINE PHOSPHATASE INTERACTING PROTEIN 1"/>
    <property type="match status" value="1"/>
</dbReference>
<dbReference type="SUPFAM" id="SSF103657">
    <property type="entry name" value="BAR/IMD domain-like"/>
    <property type="match status" value="1"/>
</dbReference>
<dbReference type="GO" id="GO:0030041">
    <property type="term" value="P:actin filament polymerization"/>
    <property type="evidence" value="ECO:0007669"/>
    <property type="project" value="TreeGrafter"/>
</dbReference>
<dbReference type="EnsemblMetazoa" id="Aqu2.1.03312_001">
    <property type="protein sequence ID" value="Aqu2.1.03312_001"/>
    <property type="gene ID" value="Aqu2.1.03312"/>
</dbReference>
<evidence type="ECO:0000313" key="4">
    <source>
        <dbReference type="EnsemblMetazoa" id="Aqu2.1.03312_001"/>
    </source>
</evidence>
<feature type="domain" description="F-BAR" evidence="3">
    <location>
        <begin position="1"/>
        <end position="105"/>
    </location>
</feature>
<dbReference type="eggNOG" id="KOG2398">
    <property type="taxonomic scope" value="Eukaryota"/>
</dbReference>
<dbReference type="Gene3D" id="1.20.1270.60">
    <property type="entry name" value="Arfaptin homology (AH) domain/BAR domain"/>
    <property type="match status" value="1"/>
</dbReference>
<organism evidence="4">
    <name type="scientific">Amphimedon queenslandica</name>
    <name type="common">Sponge</name>
    <dbReference type="NCBI Taxonomy" id="400682"/>
    <lineage>
        <taxon>Eukaryota</taxon>
        <taxon>Metazoa</taxon>
        <taxon>Porifera</taxon>
        <taxon>Demospongiae</taxon>
        <taxon>Heteroscleromorpha</taxon>
        <taxon>Haplosclerida</taxon>
        <taxon>Niphatidae</taxon>
        <taxon>Amphimedon</taxon>
    </lineage>
</organism>
<dbReference type="InterPro" id="IPR027267">
    <property type="entry name" value="AH/BAR_dom_sf"/>
</dbReference>
<accession>A0A1X7SMJ3</accession>
<dbReference type="PROSITE" id="PS51741">
    <property type="entry name" value="F_BAR"/>
    <property type="match status" value="1"/>
</dbReference>
<dbReference type="PANTHER" id="PTHR23065:SF61">
    <property type="entry name" value="PROLINE-SERINE-THREONINE PHOSPHATASE-INTERACTING PROTEIN 2-LIKE"/>
    <property type="match status" value="1"/>
</dbReference>
<dbReference type="GO" id="GO:0005886">
    <property type="term" value="C:plasma membrane"/>
    <property type="evidence" value="ECO:0007669"/>
    <property type="project" value="TreeGrafter"/>
</dbReference>
<dbReference type="InterPro" id="IPR031160">
    <property type="entry name" value="F_BAR_dom"/>
</dbReference>
<feature type="region of interest" description="Disordered" evidence="2">
    <location>
        <begin position="76"/>
        <end position="105"/>
    </location>
</feature>
<dbReference type="GO" id="GO:0005737">
    <property type="term" value="C:cytoplasm"/>
    <property type="evidence" value="ECO:0007669"/>
    <property type="project" value="TreeGrafter"/>
</dbReference>
<dbReference type="AlphaFoldDB" id="A0A1X7SMJ3"/>
<dbReference type="GO" id="GO:0051015">
    <property type="term" value="F:actin filament binding"/>
    <property type="evidence" value="ECO:0007669"/>
    <property type="project" value="TreeGrafter"/>
</dbReference>
<protein>
    <recommendedName>
        <fullName evidence="3">F-BAR domain-containing protein</fullName>
    </recommendedName>
</protein>
<proteinExistence type="predicted"/>
<keyword evidence="1" id="KW-0175">Coiled coil</keyword>
<dbReference type="GO" id="GO:0005884">
    <property type="term" value="C:actin filament"/>
    <property type="evidence" value="ECO:0007669"/>
    <property type="project" value="TreeGrafter"/>
</dbReference>
<evidence type="ECO:0000256" key="1">
    <source>
        <dbReference type="PROSITE-ProRule" id="PRU01077"/>
    </source>
</evidence>
<reference evidence="4" key="1">
    <citation type="submission" date="2017-05" db="UniProtKB">
        <authorList>
            <consortium name="EnsemblMetazoa"/>
        </authorList>
    </citation>
    <scope>IDENTIFICATION</scope>
</reference>